<evidence type="ECO:0000313" key="4">
    <source>
        <dbReference type="EMBL" id="HEN15895.1"/>
    </source>
</evidence>
<feature type="compositionally biased region" description="Basic and acidic residues" evidence="1">
    <location>
        <begin position="382"/>
        <end position="407"/>
    </location>
</feature>
<feature type="domain" description="DUF4340" evidence="3">
    <location>
        <begin position="108"/>
        <end position="307"/>
    </location>
</feature>
<feature type="region of interest" description="Disordered" evidence="1">
    <location>
        <begin position="379"/>
        <end position="407"/>
    </location>
</feature>
<proteinExistence type="predicted"/>
<feature type="region of interest" description="Disordered" evidence="1">
    <location>
        <begin position="537"/>
        <end position="562"/>
    </location>
</feature>
<reference evidence="4" key="1">
    <citation type="journal article" date="2020" name="mSystems">
        <title>Genome- and Community-Level Interaction Insights into Carbon Utilization and Element Cycling Functions of Hydrothermarchaeota in Hydrothermal Sediment.</title>
        <authorList>
            <person name="Zhou Z."/>
            <person name="Liu Y."/>
            <person name="Xu W."/>
            <person name="Pan J."/>
            <person name="Luo Z.H."/>
            <person name="Li M."/>
        </authorList>
    </citation>
    <scope>NUCLEOTIDE SEQUENCE [LARGE SCALE GENOMIC DNA]</scope>
    <source>
        <strain evidence="4">SpSt-339</strain>
    </source>
</reference>
<keyword evidence="2" id="KW-0472">Membrane</keyword>
<feature type="transmembrane region" description="Helical" evidence="2">
    <location>
        <begin position="36"/>
        <end position="54"/>
    </location>
</feature>
<keyword evidence="2" id="KW-1133">Transmembrane helix</keyword>
<dbReference type="Pfam" id="PF14238">
    <property type="entry name" value="DUF4340"/>
    <property type="match status" value="1"/>
</dbReference>
<evidence type="ECO:0000256" key="1">
    <source>
        <dbReference type="SAM" id="MobiDB-lite"/>
    </source>
</evidence>
<evidence type="ECO:0000259" key="3">
    <source>
        <dbReference type="Pfam" id="PF14238"/>
    </source>
</evidence>
<evidence type="ECO:0000256" key="2">
    <source>
        <dbReference type="SAM" id="Phobius"/>
    </source>
</evidence>
<comment type="caution">
    <text evidence="4">The sequence shown here is derived from an EMBL/GenBank/DDBJ whole genome shotgun (WGS) entry which is preliminary data.</text>
</comment>
<name>A0A7C2P6E2_9PLAN</name>
<dbReference type="AlphaFoldDB" id="A0A7C2P6E2"/>
<dbReference type="InterPro" id="IPR025641">
    <property type="entry name" value="DUF4340"/>
</dbReference>
<sequence>MTTSPKPTGCNPWASNSDSDLPLDLEIPTMTETQRTLTFIGVAAASLVVALFAAPSAPKAPKEFDLVGKEFYPDFTDPSAAKQLQVIAYNPDTAGARVFGVEYKDGLWRIPSRHNYPADGKDRLAKCAASLIGLERAAVAGYRESEHPEFEVVDPFDETSESLKRGQRITLKDEGGQVLADYIVGKAVPNRTGYYYVRRPDEKVTYTAKFQLDLSTKFADWIEPDLLKVDSFKLTGIEIDNYSIDTDRGRIIDRDRSRLSRKNSSDPWKLEGLDEATEEVNQDEVRKLVDGLDNLKIVGVRPKPANLRRSLQLDEGITLDQSTALDLGMKGFLFARGEGGAQQMVAKEGEVVARTDQGVQYQLFFGDVFTGTEEEIEFGFTKTDDKPTEDGEKAADGGDNADKDKKPEGLKKSRYLFVTVAFDPAALGEKPTEPAKPEAPEEPSEKPAERSADSPADAILLENVGPWAEYNAAKSAYDLALAGFESAKSKYESDLKAYDDKVKAGEKLVKELNARFADWYYVISGDSFENLRQGRASLVKPKSQTPGADDAKSPLPGLNLPQ</sequence>
<gene>
    <name evidence="4" type="ORF">ENQ76_10555</name>
</gene>
<feature type="region of interest" description="Disordered" evidence="1">
    <location>
        <begin position="427"/>
        <end position="455"/>
    </location>
</feature>
<organism evidence="4">
    <name type="scientific">Schlesneria paludicola</name>
    <dbReference type="NCBI Taxonomy" id="360056"/>
    <lineage>
        <taxon>Bacteria</taxon>
        <taxon>Pseudomonadati</taxon>
        <taxon>Planctomycetota</taxon>
        <taxon>Planctomycetia</taxon>
        <taxon>Planctomycetales</taxon>
        <taxon>Planctomycetaceae</taxon>
        <taxon>Schlesneria</taxon>
    </lineage>
</organism>
<keyword evidence="2" id="KW-0812">Transmembrane</keyword>
<protein>
    <submittedName>
        <fullName evidence="4">DUF4340 domain-containing protein</fullName>
    </submittedName>
</protein>
<dbReference type="EMBL" id="DSOK01000296">
    <property type="protein sequence ID" value="HEN15895.1"/>
    <property type="molecule type" value="Genomic_DNA"/>
</dbReference>
<accession>A0A7C2P6E2</accession>
<feature type="compositionally biased region" description="Basic and acidic residues" evidence="1">
    <location>
        <begin position="430"/>
        <end position="452"/>
    </location>
</feature>